<evidence type="ECO:0000256" key="1">
    <source>
        <dbReference type="SAM" id="MobiDB-lite"/>
    </source>
</evidence>
<evidence type="ECO:0000313" key="3">
    <source>
        <dbReference type="Proteomes" id="UP000297910"/>
    </source>
</evidence>
<protein>
    <submittedName>
        <fullName evidence="2">Uncharacterized protein</fullName>
    </submittedName>
</protein>
<reference evidence="2 3" key="1">
    <citation type="submission" date="2017-12" db="EMBL/GenBank/DDBJ databases">
        <title>Comparative genomics of Botrytis spp.</title>
        <authorList>
            <person name="Valero-Jimenez C.A."/>
            <person name="Tapia P."/>
            <person name="Veloso J."/>
            <person name="Silva-Moreno E."/>
            <person name="Staats M."/>
            <person name="Valdes J.H."/>
            <person name="Van Kan J.A.L."/>
        </authorList>
    </citation>
    <scope>NUCLEOTIDE SEQUENCE [LARGE SCALE GENOMIC DNA]</scope>
    <source>
        <strain evidence="2 3">Bp0003</strain>
    </source>
</reference>
<feature type="compositionally biased region" description="Basic and acidic residues" evidence="1">
    <location>
        <begin position="121"/>
        <end position="147"/>
    </location>
</feature>
<feature type="region of interest" description="Disordered" evidence="1">
    <location>
        <begin position="121"/>
        <end position="203"/>
    </location>
</feature>
<gene>
    <name evidence="2" type="ORF">BPAE_0017g00160</name>
</gene>
<feature type="region of interest" description="Disordered" evidence="1">
    <location>
        <begin position="1"/>
        <end position="47"/>
    </location>
</feature>
<feature type="compositionally biased region" description="Basic and acidic residues" evidence="1">
    <location>
        <begin position="35"/>
        <end position="46"/>
    </location>
</feature>
<dbReference type="AlphaFoldDB" id="A0A4Z1G112"/>
<sequence>MSKGGSNAGWDIRSDSHHSRRDDYERAPRSITHYSRTDKNVGDDRISTTSNFPYGVGAEAEMKVYMRRTYLMQLFALQSIGPTKGILSRKLIEDRILLGNVRLSISQCIGEKSSIDMKVYAEPRQNPDEQRRHRDSIAPSEASERTPRPSPDVEMLSKQAASLDLSPGDANRERIKNRSHTSKSSYIPPPPRSYAADFPPSGN</sequence>
<proteinExistence type="predicted"/>
<accession>A0A4Z1G112</accession>
<name>A0A4Z1G112_9HELO</name>
<comment type="caution">
    <text evidence="2">The sequence shown here is derived from an EMBL/GenBank/DDBJ whole genome shotgun (WGS) entry which is preliminary data.</text>
</comment>
<keyword evidence="3" id="KW-1185">Reference proteome</keyword>
<dbReference type="EMBL" id="PQXI01000017">
    <property type="protein sequence ID" value="TGO29210.1"/>
    <property type="molecule type" value="Genomic_DNA"/>
</dbReference>
<evidence type="ECO:0000313" key="2">
    <source>
        <dbReference type="EMBL" id="TGO29210.1"/>
    </source>
</evidence>
<organism evidence="2 3">
    <name type="scientific">Botrytis paeoniae</name>
    <dbReference type="NCBI Taxonomy" id="278948"/>
    <lineage>
        <taxon>Eukaryota</taxon>
        <taxon>Fungi</taxon>
        <taxon>Dikarya</taxon>
        <taxon>Ascomycota</taxon>
        <taxon>Pezizomycotina</taxon>
        <taxon>Leotiomycetes</taxon>
        <taxon>Helotiales</taxon>
        <taxon>Sclerotiniaceae</taxon>
        <taxon>Botrytis</taxon>
    </lineage>
</organism>
<dbReference type="Proteomes" id="UP000297910">
    <property type="component" value="Unassembled WGS sequence"/>
</dbReference>
<feature type="compositionally biased region" description="Basic and acidic residues" evidence="1">
    <location>
        <begin position="12"/>
        <end position="28"/>
    </location>
</feature>